<dbReference type="FunFam" id="1.25.40.10:FF:000393">
    <property type="entry name" value="Pentatricopeptide repeat-containing protein At1g20230"/>
    <property type="match status" value="1"/>
</dbReference>
<proteinExistence type="inferred from homology"/>
<keyword evidence="2" id="KW-0677">Repeat</keyword>
<dbReference type="OrthoDB" id="185373at2759"/>
<dbReference type="Pfam" id="PF01535">
    <property type="entry name" value="PPR"/>
    <property type="match status" value="4"/>
</dbReference>
<dbReference type="InterPro" id="IPR002885">
    <property type="entry name" value="PPR_rpt"/>
</dbReference>
<feature type="repeat" description="PPR" evidence="3">
    <location>
        <begin position="293"/>
        <end position="323"/>
    </location>
</feature>
<dbReference type="Gene3D" id="1.25.40.10">
    <property type="entry name" value="Tetratricopeptide repeat domain"/>
    <property type="match status" value="5"/>
</dbReference>
<feature type="repeat" description="PPR" evidence="3">
    <location>
        <begin position="530"/>
        <end position="564"/>
    </location>
</feature>
<accession>A0A2P5BR87</accession>
<dbReference type="Pfam" id="PF14432">
    <property type="entry name" value="DYW_deaminase"/>
    <property type="match status" value="1"/>
</dbReference>
<feature type="repeat" description="PPR" evidence="3">
    <location>
        <begin position="495"/>
        <end position="529"/>
    </location>
</feature>
<dbReference type="InterPro" id="IPR046848">
    <property type="entry name" value="E_motif"/>
</dbReference>
<comment type="similarity">
    <text evidence="1">Belongs to the PPR family. PCMP-H subfamily.</text>
</comment>
<dbReference type="Proteomes" id="UP000237105">
    <property type="component" value="Unassembled WGS sequence"/>
</dbReference>
<dbReference type="InterPro" id="IPR032867">
    <property type="entry name" value="DYW_dom"/>
</dbReference>
<evidence type="ECO:0000313" key="5">
    <source>
        <dbReference type="EMBL" id="PON51329.1"/>
    </source>
</evidence>
<dbReference type="AlphaFoldDB" id="A0A2P5BR87"/>
<evidence type="ECO:0000256" key="1">
    <source>
        <dbReference type="ARBA" id="ARBA00006643"/>
    </source>
</evidence>
<dbReference type="FunFam" id="1.25.40.10:FF:000090">
    <property type="entry name" value="Pentatricopeptide repeat-containing protein, chloroplastic"/>
    <property type="match status" value="1"/>
</dbReference>
<organism evidence="5 6">
    <name type="scientific">Parasponia andersonii</name>
    <name type="common">Sponia andersonii</name>
    <dbReference type="NCBI Taxonomy" id="3476"/>
    <lineage>
        <taxon>Eukaryota</taxon>
        <taxon>Viridiplantae</taxon>
        <taxon>Streptophyta</taxon>
        <taxon>Embryophyta</taxon>
        <taxon>Tracheophyta</taxon>
        <taxon>Spermatophyta</taxon>
        <taxon>Magnoliopsida</taxon>
        <taxon>eudicotyledons</taxon>
        <taxon>Gunneridae</taxon>
        <taxon>Pentapetalae</taxon>
        <taxon>rosids</taxon>
        <taxon>fabids</taxon>
        <taxon>Rosales</taxon>
        <taxon>Cannabaceae</taxon>
        <taxon>Parasponia</taxon>
    </lineage>
</organism>
<dbReference type="GO" id="GO:0009451">
    <property type="term" value="P:RNA modification"/>
    <property type="evidence" value="ECO:0007669"/>
    <property type="project" value="InterPro"/>
</dbReference>
<feature type="repeat" description="PPR" evidence="3">
    <location>
        <begin position="768"/>
        <end position="802"/>
    </location>
</feature>
<dbReference type="InterPro" id="IPR046960">
    <property type="entry name" value="PPR_At4g14850-like_plant"/>
</dbReference>
<feature type="repeat" description="PPR" evidence="3">
    <location>
        <begin position="324"/>
        <end position="358"/>
    </location>
</feature>
<dbReference type="Pfam" id="PF13041">
    <property type="entry name" value="PPR_2"/>
    <property type="match status" value="4"/>
</dbReference>
<feature type="repeat" description="PPR" evidence="3">
    <location>
        <begin position="600"/>
        <end position="630"/>
    </location>
</feature>
<evidence type="ECO:0000259" key="4">
    <source>
        <dbReference type="Pfam" id="PF14432"/>
    </source>
</evidence>
<dbReference type="PANTHER" id="PTHR47926:SF539">
    <property type="entry name" value="DYW DOMAIN-CONTAINING PROTEIN"/>
    <property type="match status" value="1"/>
</dbReference>
<evidence type="ECO:0000313" key="6">
    <source>
        <dbReference type="Proteomes" id="UP000237105"/>
    </source>
</evidence>
<dbReference type="FunFam" id="1.25.40.10:FF:000782">
    <property type="entry name" value="Pentatricopeptide repeat-containing protein"/>
    <property type="match status" value="1"/>
</dbReference>
<dbReference type="EMBL" id="JXTB01000234">
    <property type="protein sequence ID" value="PON51329.1"/>
    <property type="molecule type" value="Genomic_DNA"/>
</dbReference>
<feature type="repeat" description="PPR" evidence="3">
    <location>
        <begin position="631"/>
        <end position="665"/>
    </location>
</feature>
<gene>
    <name evidence="5" type="ORF">PanWU01x14_216960</name>
</gene>
<feature type="repeat" description="PPR" evidence="3">
    <location>
        <begin position="460"/>
        <end position="494"/>
    </location>
</feature>
<reference evidence="6" key="1">
    <citation type="submission" date="2016-06" db="EMBL/GenBank/DDBJ databases">
        <title>Parallel loss of symbiosis genes in relatives of nitrogen-fixing non-legume Parasponia.</title>
        <authorList>
            <person name="Van Velzen R."/>
            <person name="Holmer R."/>
            <person name="Bu F."/>
            <person name="Rutten L."/>
            <person name="Van Zeijl A."/>
            <person name="Liu W."/>
            <person name="Santuari L."/>
            <person name="Cao Q."/>
            <person name="Sharma T."/>
            <person name="Shen D."/>
            <person name="Roswanjaya Y."/>
            <person name="Wardhani T."/>
            <person name="Kalhor M.S."/>
            <person name="Jansen J."/>
            <person name="Van den Hoogen J."/>
            <person name="Gungor B."/>
            <person name="Hartog M."/>
            <person name="Hontelez J."/>
            <person name="Verver J."/>
            <person name="Yang W.-C."/>
            <person name="Schijlen E."/>
            <person name="Repin R."/>
            <person name="Schilthuizen M."/>
            <person name="Schranz E."/>
            <person name="Heidstra R."/>
            <person name="Miyata K."/>
            <person name="Fedorova E."/>
            <person name="Kohlen W."/>
            <person name="Bisseling T."/>
            <person name="Smit S."/>
            <person name="Geurts R."/>
        </authorList>
    </citation>
    <scope>NUCLEOTIDE SEQUENCE [LARGE SCALE GENOMIC DNA]</scope>
    <source>
        <strain evidence="6">cv. WU1-14</strain>
    </source>
</reference>
<feature type="domain" description="DYW" evidence="4">
    <location>
        <begin position="846"/>
        <end position="938"/>
    </location>
</feature>
<sequence length="938" mass="105576">MDNLASFRHLNPLHLQNPQTSKPPRCYSLNSLALGVRDRDTISETPLSLASLSSPLPKVQFLDEVGELKTLSSVKAIHAQMVKTSGMGTMDTEVKSLITSYLELGDFRSAVIVFIMGFPRNYVVWSSFVEELRSFWGSPVEILEVCSELHRGGVMFDSEVLTIILKLCACVKDSWLGVAIHGCVVKRGFVMDVYVTCALLDFYGTCWGIESASQVFNEMSDREGLLWNKMIMLNLKHERWMKALELFRSMQFSFVKAKSNTIVKVVQACGKVGALNEGKQMHGYVLRRALESDLSICNSLITMYSRNNRLDLARTVFDSMKSHNLSSWNSIISSYAANGCYSDAWYLLNKMERFNIMPDIVTWNCLLSGHSLHGSYEAGLAILQRMQNVGFKPNSISITSFLQVVIELGLLNVGKEIHGFVLRNGLDNDVYVGTSLLDMYIKNDCLRSARAVFKTTKKMNIFSWNALISGYSFKGLFEDAEKLLDCMVQEGLKPDLVTWNGLVSGYSLWGRNKEARAAIDRIKSSGLTPNVVSWTALISGCSQNGNHKDALKFFIKMQEEGIKPNSATISSLLRVCAVLSLLHKGEEIHALSIRTGSIEDVFVATALIDTYSKAGNIRSALRVFRKIPKKTLASWNCMIMGYAIYGFGKEAISLFDEMCNAGLQPDAITFTALLSGCKNSGLVNEGWKFFDSISQDYNINPTIEHLCCMVDLLGRAGYLDEAWDFIQAMPLKPDASIWGALLASCRTHRNLDFAEIVAKNLFELEPYNSANYALMMNLYAMSNRWQDVERVKNLMSKRGVKISKVWSWIQVDQTINMFSAEGKPHPDSGKIYFELYQLVSEMKKLGYVPDINCVHQNIDKEEKEKTLLSHTEKLAITYGLMNTKNRAPVRVIKNTRVCNDCHEAAKYMSLIRSREIFVRDGLRFHHIKDGKCTCNDCW</sequence>
<dbReference type="GO" id="GO:0003723">
    <property type="term" value="F:RNA binding"/>
    <property type="evidence" value="ECO:0007669"/>
    <property type="project" value="InterPro"/>
</dbReference>
<dbReference type="PROSITE" id="PS51375">
    <property type="entry name" value="PPR"/>
    <property type="match status" value="9"/>
</dbReference>
<dbReference type="PANTHER" id="PTHR47926">
    <property type="entry name" value="PENTATRICOPEPTIDE REPEAT-CONTAINING PROTEIN"/>
    <property type="match status" value="1"/>
</dbReference>
<evidence type="ECO:0000256" key="3">
    <source>
        <dbReference type="PROSITE-ProRule" id="PRU00708"/>
    </source>
</evidence>
<comment type="caution">
    <text evidence="5">The sequence shown here is derived from an EMBL/GenBank/DDBJ whole genome shotgun (WGS) entry which is preliminary data.</text>
</comment>
<dbReference type="Pfam" id="PF20431">
    <property type="entry name" value="E_motif"/>
    <property type="match status" value="1"/>
</dbReference>
<dbReference type="NCBIfam" id="TIGR00756">
    <property type="entry name" value="PPR"/>
    <property type="match status" value="6"/>
</dbReference>
<feature type="repeat" description="PPR" evidence="3">
    <location>
        <begin position="359"/>
        <end position="393"/>
    </location>
</feature>
<protein>
    <submittedName>
        <fullName evidence="5">DYW domain containing protein</fullName>
    </submittedName>
</protein>
<name>A0A2P5BR87_PARAD</name>
<dbReference type="GO" id="GO:0008270">
    <property type="term" value="F:zinc ion binding"/>
    <property type="evidence" value="ECO:0007669"/>
    <property type="project" value="InterPro"/>
</dbReference>
<keyword evidence="6" id="KW-1185">Reference proteome</keyword>
<dbReference type="InterPro" id="IPR011990">
    <property type="entry name" value="TPR-like_helical_dom_sf"/>
</dbReference>
<evidence type="ECO:0000256" key="2">
    <source>
        <dbReference type="ARBA" id="ARBA00022737"/>
    </source>
</evidence>